<feature type="coiled-coil region" evidence="1">
    <location>
        <begin position="48"/>
        <end position="82"/>
    </location>
</feature>
<dbReference type="eggNOG" id="ENOG502TGA4">
    <property type="taxonomic scope" value="Eukaryota"/>
</dbReference>
<dbReference type="AlphaFoldDB" id="A0A1I7UFB3"/>
<dbReference type="Proteomes" id="UP000095282">
    <property type="component" value="Unplaced"/>
</dbReference>
<sequence length="492" mass="57764">MQALQSRLQQLENATGSDIWNILKGSESDLIQDLSTLNTLKEDKEKKGREALKVLETKKKELKSLKKEIETLRNEYKLHVEEVEKGLKASGLEMSQVTKVFEKVLEDSLSEKKTKILQIISSMRDFKTIPELHSPLKSILELLKDPNQEKLRSMIQIDLEDIHRQSMEIFRQNLWSEFQKQGIPMKKLQETPNPDEFLQRVSRIFEFSSDLDLLLIGIPNNRIHVAFGMLSNICIDMIENEKERDADFEWILTSAHKWAKNLREVIEKATERTGSEFDEKFVEFIGNITKRFLKKNQKDPLIFTKLATLLRRFEDTCEFNLTDKDIFESLYEPEFISKWILLEIELFTLSFNQLLLDSSSFDPLPSIFIGSASSSTWASEITVQFEQWISRVEKDISSIRNPEVQTTFYECLYALMIDLCSKIHVEANRLYSEASWSNHVYLVMNTIWELRRIVKVFIFITNRERDRRGKKKDIELAGELKWPRENSFLKEN</sequence>
<evidence type="ECO:0000313" key="3">
    <source>
        <dbReference type="WBParaSite" id="Csp11.Scaffold629.g8743.t1"/>
    </source>
</evidence>
<evidence type="ECO:0000313" key="2">
    <source>
        <dbReference type="Proteomes" id="UP000095282"/>
    </source>
</evidence>
<evidence type="ECO:0000256" key="1">
    <source>
        <dbReference type="SAM" id="Coils"/>
    </source>
</evidence>
<keyword evidence="2" id="KW-1185">Reference proteome</keyword>
<reference evidence="3" key="1">
    <citation type="submission" date="2016-11" db="UniProtKB">
        <authorList>
            <consortium name="WormBaseParasite"/>
        </authorList>
    </citation>
    <scope>IDENTIFICATION</scope>
</reference>
<proteinExistence type="predicted"/>
<organism evidence="2 3">
    <name type="scientific">Caenorhabditis tropicalis</name>
    <dbReference type="NCBI Taxonomy" id="1561998"/>
    <lineage>
        <taxon>Eukaryota</taxon>
        <taxon>Metazoa</taxon>
        <taxon>Ecdysozoa</taxon>
        <taxon>Nematoda</taxon>
        <taxon>Chromadorea</taxon>
        <taxon>Rhabditida</taxon>
        <taxon>Rhabditina</taxon>
        <taxon>Rhabditomorpha</taxon>
        <taxon>Rhabditoidea</taxon>
        <taxon>Rhabditidae</taxon>
        <taxon>Peloderinae</taxon>
        <taxon>Caenorhabditis</taxon>
    </lineage>
</organism>
<dbReference type="WBParaSite" id="Csp11.Scaffold629.g8743.t1">
    <property type="protein sequence ID" value="Csp11.Scaffold629.g8743.t1"/>
    <property type="gene ID" value="Csp11.Scaffold629.g8743"/>
</dbReference>
<keyword evidence="1" id="KW-0175">Coiled coil</keyword>
<protein>
    <submittedName>
        <fullName evidence="3">RAD50-interacting protein 1</fullName>
    </submittedName>
</protein>
<name>A0A1I7UFB3_9PELO</name>
<accession>A0A1I7UFB3</accession>